<keyword evidence="4" id="KW-0012">Acyltransferase</keyword>
<feature type="transmembrane region" description="Helical" evidence="2">
    <location>
        <begin position="271"/>
        <end position="291"/>
    </location>
</feature>
<feature type="transmembrane region" description="Helical" evidence="2">
    <location>
        <begin position="312"/>
        <end position="332"/>
    </location>
</feature>
<feature type="domain" description="Acyltransferase 3" evidence="3">
    <location>
        <begin position="29"/>
        <end position="363"/>
    </location>
</feature>
<feature type="transmembrane region" description="Helical" evidence="2">
    <location>
        <begin position="146"/>
        <end position="167"/>
    </location>
</feature>
<proteinExistence type="predicted"/>
<reference evidence="4 5" key="1">
    <citation type="submission" date="2019-11" db="EMBL/GenBank/DDBJ databases">
        <title>Gordonia sp. nov., a novel actinobacterium isolated from mangrove soil in Hainan.</title>
        <authorList>
            <person name="Huang X."/>
            <person name="Xie Y."/>
            <person name="Chu X."/>
            <person name="Xiao K."/>
        </authorList>
    </citation>
    <scope>NUCLEOTIDE SEQUENCE [LARGE SCALE GENOMIC DNA]</scope>
    <source>
        <strain evidence="4 5">HNM0687</strain>
    </source>
</reference>
<keyword evidence="2" id="KW-0812">Transmembrane</keyword>
<evidence type="ECO:0000313" key="4">
    <source>
        <dbReference type="EMBL" id="MXP21274.1"/>
    </source>
</evidence>
<comment type="caution">
    <text evidence="4">The sequence shown here is derived from an EMBL/GenBank/DDBJ whole genome shotgun (WGS) entry which is preliminary data.</text>
</comment>
<dbReference type="InterPro" id="IPR002656">
    <property type="entry name" value="Acyl_transf_3_dom"/>
</dbReference>
<feature type="transmembrane region" description="Helical" evidence="2">
    <location>
        <begin position="391"/>
        <end position="410"/>
    </location>
</feature>
<keyword evidence="2" id="KW-1133">Transmembrane helix</keyword>
<protein>
    <submittedName>
        <fullName evidence="4">Acyltransferase family protein</fullName>
    </submittedName>
</protein>
<keyword evidence="5" id="KW-1185">Reference proteome</keyword>
<feature type="transmembrane region" description="Helical" evidence="2">
    <location>
        <begin position="229"/>
        <end position="251"/>
    </location>
</feature>
<feature type="transmembrane region" description="Helical" evidence="2">
    <location>
        <begin position="72"/>
        <end position="96"/>
    </location>
</feature>
<feature type="transmembrane region" description="Helical" evidence="2">
    <location>
        <begin position="174"/>
        <end position="195"/>
    </location>
</feature>
<gene>
    <name evidence="4" type="ORF">GIY30_07895</name>
</gene>
<feature type="transmembrane region" description="Helical" evidence="2">
    <location>
        <begin position="344"/>
        <end position="367"/>
    </location>
</feature>
<keyword evidence="4" id="KW-0808">Transferase</keyword>
<dbReference type="GO" id="GO:0016747">
    <property type="term" value="F:acyltransferase activity, transferring groups other than amino-acyl groups"/>
    <property type="evidence" value="ECO:0007669"/>
    <property type="project" value="InterPro"/>
</dbReference>
<evidence type="ECO:0000256" key="1">
    <source>
        <dbReference type="SAM" id="MobiDB-lite"/>
    </source>
</evidence>
<feature type="transmembrane region" description="Helical" evidence="2">
    <location>
        <begin position="201"/>
        <end position="222"/>
    </location>
</feature>
<organism evidence="4 5">
    <name type="scientific">Gordonia mangrovi</name>
    <dbReference type="NCBI Taxonomy" id="2665643"/>
    <lineage>
        <taxon>Bacteria</taxon>
        <taxon>Bacillati</taxon>
        <taxon>Actinomycetota</taxon>
        <taxon>Actinomycetes</taxon>
        <taxon>Mycobacteriales</taxon>
        <taxon>Gordoniaceae</taxon>
        <taxon>Gordonia</taxon>
    </lineage>
</organism>
<dbReference type="AlphaFoldDB" id="A0A6L7GMW9"/>
<name>A0A6L7GMW9_9ACTN</name>
<accession>A0A6L7GMW9</accession>
<dbReference type="RefSeq" id="WP_160901299.1">
    <property type="nucleotide sequence ID" value="NZ_CP102850.1"/>
</dbReference>
<feature type="transmembrane region" description="Helical" evidence="2">
    <location>
        <begin position="31"/>
        <end position="52"/>
    </location>
</feature>
<dbReference type="EMBL" id="WMBR01000001">
    <property type="protein sequence ID" value="MXP21274.1"/>
    <property type="molecule type" value="Genomic_DNA"/>
</dbReference>
<sequence>MTSTHTSVRRRLPSAADLDARTGDRDRVVDLIRIFSLVVVIAGHSLMLTVTADDVAVHLGNLLADVPVLQAATWLLQVLPLFFFAGAAAATFGLTSRPPQPPGHWLLTRAQRLLRPVFWYLLAVGAVLLVAHAADAKVAADLVAGLGVQLLWFLGAYLLVLAIVPLLQRITTTMHAVGAVAVAWAATAGIDGARLTLGWEALGAAAFVTVWVIPAIIGVAYARGVVSPVLGAGAVVSFLLVDIALVAFGPYEVSLVTVPGQSLSNMNPPTLLLAGHAIVLCGLAIALRTHLARVVARPRVWWWVALGNRGAMTLYLWHLPVLALLIGGGELLGWSRDRSPDGMYAALIGSQTVLLLALMVPVVALLAQLENRPLRWWDATAAGHRGRARDAAVLVTLVVVAVAILMTARTGLVGDGWSWVMVAVVGAVVARTLDEPSTAVPHRRQRSTCAASPKSARLPL</sequence>
<evidence type="ECO:0000259" key="3">
    <source>
        <dbReference type="Pfam" id="PF01757"/>
    </source>
</evidence>
<dbReference type="Pfam" id="PF01757">
    <property type="entry name" value="Acyl_transf_3"/>
    <property type="match status" value="1"/>
</dbReference>
<feature type="region of interest" description="Disordered" evidence="1">
    <location>
        <begin position="439"/>
        <end position="460"/>
    </location>
</feature>
<evidence type="ECO:0000313" key="5">
    <source>
        <dbReference type="Proteomes" id="UP000475545"/>
    </source>
</evidence>
<evidence type="ECO:0000256" key="2">
    <source>
        <dbReference type="SAM" id="Phobius"/>
    </source>
</evidence>
<keyword evidence="2" id="KW-0472">Membrane</keyword>
<feature type="transmembrane region" description="Helical" evidence="2">
    <location>
        <begin position="117"/>
        <end position="134"/>
    </location>
</feature>
<dbReference type="Proteomes" id="UP000475545">
    <property type="component" value="Unassembled WGS sequence"/>
</dbReference>